<evidence type="ECO:0000256" key="1">
    <source>
        <dbReference type="SAM" id="MobiDB-lite"/>
    </source>
</evidence>
<organism evidence="2 3">
    <name type="scientific">Enhygromyxa salina</name>
    <dbReference type="NCBI Taxonomy" id="215803"/>
    <lineage>
        <taxon>Bacteria</taxon>
        <taxon>Pseudomonadati</taxon>
        <taxon>Myxococcota</taxon>
        <taxon>Polyangia</taxon>
        <taxon>Nannocystales</taxon>
        <taxon>Nannocystaceae</taxon>
        <taxon>Enhygromyxa</taxon>
    </lineage>
</organism>
<proteinExistence type="predicted"/>
<dbReference type="OrthoDB" id="9793188at2"/>
<evidence type="ECO:0000313" key="2">
    <source>
        <dbReference type="EMBL" id="PRP91800.1"/>
    </source>
</evidence>
<evidence type="ECO:0000313" key="3">
    <source>
        <dbReference type="Proteomes" id="UP000238823"/>
    </source>
</evidence>
<dbReference type="Proteomes" id="UP000238823">
    <property type="component" value="Unassembled WGS sequence"/>
</dbReference>
<reference evidence="2 3" key="1">
    <citation type="submission" date="2018-03" db="EMBL/GenBank/DDBJ databases">
        <title>Draft Genome Sequences of the Obligatory Marine Myxobacteria Enhygromyxa salina SWB007.</title>
        <authorList>
            <person name="Poehlein A."/>
            <person name="Moghaddam J.A."/>
            <person name="Harms H."/>
            <person name="Alanjari M."/>
            <person name="Koenig G.M."/>
            <person name="Daniel R."/>
            <person name="Schaeberle T.F."/>
        </authorList>
    </citation>
    <scope>NUCLEOTIDE SEQUENCE [LARGE SCALE GENOMIC DNA]</scope>
    <source>
        <strain evidence="2 3">SWB007</strain>
    </source>
</reference>
<evidence type="ECO:0008006" key="4">
    <source>
        <dbReference type="Google" id="ProtNLM"/>
    </source>
</evidence>
<gene>
    <name evidence="2" type="ORF">ENSA7_81880</name>
</gene>
<dbReference type="EMBL" id="PVNL01000170">
    <property type="protein sequence ID" value="PRP91800.1"/>
    <property type="molecule type" value="Genomic_DNA"/>
</dbReference>
<sequence length="99" mass="11244">MNQEFDYHLKSYICVHVFKHERPVLLVCRGADGDWGLYCGSPHKDSGDDYRVVGIGHVIDDDPALREVLDLEPGWEAERSGLGEPWRRSLSPDEDDAAY</sequence>
<feature type="compositionally biased region" description="Basic and acidic residues" evidence="1">
    <location>
        <begin position="76"/>
        <end position="91"/>
    </location>
</feature>
<accession>A0A2S9XGC3</accession>
<dbReference type="AlphaFoldDB" id="A0A2S9XGC3"/>
<name>A0A2S9XGC3_9BACT</name>
<protein>
    <recommendedName>
        <fullName evidence="4">DUF2185 domain-containing protein</fullName>
    </recommendedName>
</protein>
<dbReference type="RefSeq" id="WP_106094931.1">
    <property type="nucleotide sequence ID" value="NZ_PVNL01000170.1"/>
</dbReference>
<comment type="caution">
    <text evidence="2">The sequence shown here is derived from an EMBL/GenBank/DDBJ whole genome shotgun (WGS) entry which is preliminary data.</text>
</comment>
<feature type="region of interest" description="Disordered" evidence="1">
    <location>
        <begin position="76"/>
        <end position="99"/>
    </location>
</feature>